<organism evidence="3 4">
    <name type="scientific">Trichoderma longibrachiatum ATCC 18648</name>
    <dbReference type="NCBI Taxonomy" id="983965"/>
    <lineage>
        <taxon>Eukaryota</taxon>
        <taxon>Fungi</taxon>
        <taxon>Dikarya</taxon>
        <taxon>Ascomycota</taxon>
        <taxon>Pezizomycotina</taxon>
        <taxon>Sordariomycetes</taxon>
        <taxon>Hypocreomycetidae</taxon>
        <taxon>Hypocreales</taxon>
        <taxon>Hypocreaceae</taxon>
        <taxon>Trichoderma</taxon>
    </lineage>
</organism>
<feature type="domain" description="DUF8212" evidence="2">
    <location>
        <begin position="225"/>
        <end position="250"/>
    </location>
</feature>
<gene>
    <name evidence="3" type="ORF">M440DRAFT_53979</name>
</gene>
<evidence type="ECO:0000259" key="1">
    <source>
        <dbReference type="Pfam" id="PF06985"/>
    </source>
</evidence>
<feature type="domain" description="Heterokaryon incompatibility" evidence="1">
    <location>
        <begin position="22"/>
        <end position="105"/>
    </location>
</feature>
<name>A0A2T4C3S6_TRILO</name>
<proteinExistence type="predicted"/>
<dbReference type="Pfam" id="PF26640">
    <property type="entry name" value="DUF8212"/>
    <property type="match status" value="1"/>
</dbReference>
<dbReference type="Proteomes" id="UP000240760">
    <property type="component" value="Unassembled WGS sequence"/>
</dbReference>
<dbReference type="PANTHER" id="PTHR10622:SF10">
    <property type="entry name" value="HET DOMAIN-CONTAINING PROTEIN"/>
    <property type="match status" value="1"/>
</dbReference>
<evidence type="ECO:0000313" key="4">
    <source>
        <dbReference type="Proteomes" id="UP000240760"/>
    </source>
</evidence>
<protein>
    <submittedName>
        <fullName evidence="3">HET-domain-containing protein</fullName>
    </submittedName>
</protein>
<evidence type="ECO:0000313" key="3">
    <source>
        <dbReference type="EMBL" id="PTB76203.1"/>
    </source>
</evidence>
<keyword evidence="4" id="KW-1185">Reference proteome</keyword>
<dbReference type="EMBL" id="KZ679132">
    <property type="protein sequence ID" value="PTB76203.1"/>
    <property type="molecule type" value="Genomic_DNA"/>
</dbReference>
<accession>A0A2T4C3S6</accession>
<dbReference type="InterPro" id="IPR058525">
    <property type="entry name" value="DUF8212"/>
</dbReference>
<dbReference type="STRING" id="983965.A0A2T4C3S6"/>
<sequence length="590" mass="66771">MRLLNTCTFELENFATPEKARYAILSHTWGEEEVTFAELRQPQKGTRGWDKIRRSSEKALDLGYAYIWIDTCCIDKSSSAELSEAINSMYQWYEKAGICIAFLEDFTLTYGPSTLGSVECRWFSRGWTLQELIAPSELLFYSRDWELIGTRTDLSSIIAKVSGIPEGMLEVGADSQRQRLDECSVAEKMSWAANRTTTRPEDLAYCLMGLFDINMPLLYGEGQAKAFKRLQEEIIRSTDDDSIYAWSYPKETSAKQHFWGLLADDPSAFARRHGDGHAIKRARYLTRRSNGDTTVSNRGLGVELALTPLREDKSGTIFVALLDCDVQQEGSSNVLTPGIILQKTAWHNDAEFVRIRPDYLLMLSMNHIITAEDDSDRELASLLRHFHLPEARPRHVFVPHKLSPPRSPQGILFHPEMTFAYRSLDPGTGVSVNVLSQPSNWLLYDETRIDSSTARALASYVLTFDKSPDPKSITEPTMLGALELYVTLRFRSLPKYVCLVMGLEPLPPNPFGTPPLYTVPWYAFIDKEDKVLAGGLNDVLAKENRTRQKPLSNGVLRVHFELEARHSRLYYKAGLKVFPRVEIVDAEDGA</sequence>
<reference evidence="3 4" key="1">
    <citation type="submission" date="2016-07" db="EMBL/GenBank/DDBJ databases">
        <title>Multiple horizontal gene transfer events from other fungi enriched the ability of initially mycotrophic Trichoderma (Ascomycota) to feed on dead plant biomass.</title>
        <authorList>
            <consortium name="DOE Joint Genome Institute"/>
            <person name="Aerts A."/>
            <person name="Atanasova L."/>
            <person name="Chenthamara K."/>
            <person name="Zhang J."/>
            <person name="Grujic M."/>
            <person name="Henrissat B."/>
            <person name="Kuo A."/>
            <person name="Salamov A."/>
            <person name="Lipzen A."/>
            <person name="Labutti K."/>
            <person name="Barry K."/>
            <person name="Miao Y."/>
            <person name="Rahimi M.J."/>
            <person name="Shen Q."/>
            <person name="Grigoriev I.V."/>
            <person name="Kubicek C.P."/>
            <person name="Druzhinina I.S."/>
        </authorList>
    </citation>
    <scope>NUCLEOTIDE SEQUENCE [LARGE SCALE GENOMIC DNA]</scope>
    <source>
        <strain evidence="3 4">ATCC 18648</strain>
    </source>
</reference>
<dbReference type="AlphaFoldDB" id="A0A2T4C3S6"/>
<dbReference type="Pfam" id="PF06985">
    <property type="entry name" value="HET"/>
    <property type="match status" value="1"/>
</dbReference>
<dbReference type="PANTHER" id="PTHR10622">
    <property type="entry name" value="HET DOMAIN-CONTAINING PROTEIN"/>
    <property type="match status" value="1"/>
</dbReference>
<dbReference type="OrthoDB" id="20872at2759"/>
<dbReference type="InterPro" id="IPR010730">
    <property type="entry name" value="HET"/>
</dbReference>
<evidence type="ECO:0000259" key="2">
    <source>
        <dbReference type="Pfam" id="PF26640"/>
    </source>
</evidence>